<feature type="transmembrane region" description="Helical" evidence="5">
    <location>
        <begin position="342"/>
        <end position="362"/>
    </location>
</feature>
<evidence type="ECO:0000256" key="3">
    <source>
        <dbReference type="ARBA" id="ARBA00022989"/>
    </source>
</evidence>
<dbReference type="InterPro" id="IPR000276">
    <property type="entry name" value="GPCR_Rhodpsn"/>
</dbReference>
<dbReference type="CDD" id="cd14978">
    <property type="entry name" value="7tmA_FMRFamide_R-like"/>
    <property type="match status" value="1"/>
</dbReference>
<keyword evidence="3 5" id="KW-1133">Transmembrane helix</keyword>
<evidence type="ECO:0000256" key="5">
    <source>
        <dbReference type="SAM" id="Phobius"/>
    </source>
</evidence>
<reference evidence="7 8" key="2">
    <citation type="submission" date="2018-11" db="EMBL/GenBank/DDBJ databases">
        <authorList>
            <consortium name="Pathogen Informatics"/>
        </authorList>
    </citation>
    <scope>NUCLEOTIDE SEQUENCE [LARGE SCALE GENOMIC DNA]</scope>
</reference>
<dbReference type="GO" id="GO:0016020">
    <property type="term" value="C:membrane"/>
    <property type="evidence" value="ECO:0007669"/>
    <property type="project" value="UniProtKB-SubCell"/>
</dbReference>
<feature type="transmembrane region" description="Helical" evidence="5">
    <location>
        <begin position="300"/>
        <end position="330"/>
    </location>
</feature>
<protein>
    <submittedName>
        <fullName evidence="9">G_PROTEIN_RECEP_F1_2 domain-containing protein</fullName>
    </submittedName>
</protein>
<feature type="transmembrane region" description="Helical" evidence="5">
    <location>
        <begin position="40"/>
        <end position="63"/>
    </location>
</feature>
<evidence type="ECO:0000313" key="9">
    <source>
        <dbReference type="WBParaSite" id="TCNE_0000812301-mRNA-1"/>
    </source>
</evidence>
<dbReference type="PANTHER" id="PTHR47023">
    <property type="entry name" value="SEX PEPTIDE RECEPTOR"/>
    <property type="match status" value="1"/>
</dbReference>
<feature type="transmembrane region" description="Helical" evidence="5">
    <location>
        <begin position="118"/>
        <end position="143"/>
    </location>
</feature>
<reference evidence="9" key="1">
    <citation type="submission" date="2016-06" db="UniProtKB">
        <authorList>
            <consortium name="WormBaseParasite"/>
        </authorList>
    </citation>
    <scope>IDENTIFICATION</scope>
</reference>
<proteinExistence type="predicted"/>
<gene>
    <name evidence="7" type="ORF">TCNE_LOCUS8123</name>
</gene>
<dbReference type="GO" id="GO:0004930">
    <property type="term" value="F:G protein-coupled receptor activity"/>
    <property type="evidence" value="ECO:0007669"/>
    <property type="project" value="InterPro"/>
</dbReference>
<dbReference type="InterPro" id="IPR053071">
    <property type="entry name" value="GPCR1-related_rcpt"/>
</dbReference>
<dbReference type="InterPro" id="IPR017452">
    <property type="entry name" value="GPCR_Rhodpsn_7TM"/>
</dbReference>
<dbReference type="WBParaSite" id="TCNE_0000812301-mRNA-1">
    <property type="protein sequence ID" value="TCNE_0000812301-mRNA-1"/>
    <property type="gene ID" value="TCNE_0000812301"/>
</dbReference>
<dbReference type="Gene3D" id="1.20.1070.10">
    <property type="entry name" value="Rhodopsin 7-helix transmembrane proteins"/>
    <property type="match status" value="1"/>
</dbReference>
<sequence>MDSAVLFACSNISGEGTHIGGSCHVLNLSSSQPPWLARPIYGLAAPIIILVTLITNSLVIVVLSHRNLRTPTNHILLAMAIAELMTGLSSCPWFIYYYTLGGFLIDQHEGLNPFWCRFHSYFAVHFPTIFHTTAIWLTVFLAIQRYVYVCVPSMVCKYCNPARTRQMIVVIALAALMNEMPIMLFESSVSVQLSQQSRLCIRLYAPFIEKACYQRFLDKVNMRTIGANAFYSVILCYRAVFVHIVPCALLIVFTGKLFRTINEADRKRSFQAFPSRKSSSEPRCSVHSPARLMHATTKMLVVVIAIFLIIEIPVALVFLLHFVVVVYGLMPLSMYQPINNLIIIRSISFIFYLNKFGMQRLLQFWERRSRSRSDISVNERTCSNQLHPNDAYL</sequence>
<keyword evidence="2 5" id="KW-0812">Transmembrane</keyword>
<feature type="domain" description="G-protein coupled receptors family 1 profile" evidence="6">
    <location>
        <begin position="55"/>
        <end position="352"/>
    </location>
</feature>
<dbReference type="Pfam" id="PF00001">
    <property type="entry name" value="7tm_1"/>
    <property type="match status" value="1"/>
</dbReference>
<name>A0A183UI03_TOXCA</name>
<feature type="transmembrane region" description="Helical" evidence="5">
    <location>
        <begin position="164"/>
        <end position="185"/>
    </location>
</feature>
<dbReference type="PANTHER" id="PTHR47023:SF1">
    <property type="entry name" value="SEX PEPTIDE RECEPTOR"/>
    <property type="match status" value="1"/>
</dbReference>
<evidence type="ECO:0000256" key="1">
    <source>
        <dbReference type="ARBA" id="ARBA00004370"/>
    </source>
</evidence>
<feature type="transmembrane region" description="Helical" evidence="5">
    <location>
        <begin position="229"/>
        <end position="258"/>
    </location>
</feature>
<keyword evidence="8" id="KW-1185">Reference proteome</keyword>
<organism evidence="8 9">
    <name type="scientific">Toxocara canis</name>
    <name type="common">Canine roundworm</name>
    <dbReference type="NCBI Taxonomy" id="6265"/>
    <lineage>
        <taxon>Eukaryota</taxon>
        <taxon>Metazoa</taxon>
        <taxon>Ecdysozoa</taxon>
        <taxon>Nematoda</taxon>
        <taxon>Chromadorea</taxon>
        <taxon>Rhabditida</taxon>
        <taxon>Spirurina</taxon>
        <taxon>Ascaridomorpha</taxon>
        <taxon>Ascaridoidea</taxon>
        <taxon>Toxocaridae</taxon>
        <taxon>Toxocara</taxon>
    </lineage>
</organism>
<feature type="transmembrane region" description="Helical" evidence="5">
    <location>
        <begin position="75"/>
        <end position="98"/>
    </location>
</feature>
<dbReference type="PROSITE" id="PS50262">
    <property type="entry name" value="G_PROTEIN_RECEP_F1_2"/>
    <property type="match status" value="1"/>
</dbReference>
<dbReference type="AlphaFoldDB" id="A0A183UI03"/>
<keyword evidence="4 5" id="KW-0472">Membrane</keyword>
<dbReference type="SUPFAM" id="SSF81321">
    <property type="entry name" value="Family A G protein-coupled receptor-like"/>
    <property type="match status" value="1"/>
</dbReference>
<comment type="subcellular location">
    <subcellularLocation>
        <location evidence="1">Membrane</location>
    </subcellularLocation>
</comment>
<evidence type="ECO:0000313" key="8">
    <source>
        <dbReference type="Proteomes" id="UP000050794"/>
    </source>
</evidence>
<dbReference type="PRINTS" id="PR00237">
    <property type="entry name" value="GPCRRHODOPSN"/>
</dbReference>
<dbReference type="Proteomes" id="UP000050794">
    <property type="component" value="Unassembled WGS sequence"/>
</dbReference>
<evidence type="ECO:0000313" key="7">
    <source>
        <dbReference type="EMBL" id="VDM39444.1"/>
    </source>
</evidence>
<dbReference type="EMBL" id="UYWY01019830">
    <property type="protein sequence ID" value="VDM39444.1"/>
    <property type="molecule type" value="Genomic_DNA"/>
</dbReference>
<accession>A0A183UI03</accession>
<evidence type="ECO:0000256" key="2">
    <source>
        <dbReference type="ARBA" id="ARBA00022692"/>
    </source>
</evidence>
<evidence type="ECO:0000256" key="4">
    <source>
        <dbReference type="ARBA" id="ARBA00023136"/>
    </source>
</evidence>
<evidence type="ECO:0000259" key="6">
    <source>
        <dbReference type="PROSITE" id="PS50262"/>
    </source>
</evidence>